<evidence type="ECO:0000313" key="9">
    <source>
        <dbReference type="EMBL" id="VAX16650.1"/>
    </source>
</evidence>
<evidence type="ECO:0000256" key="5">
    <source>
        <dbReference type="ARBA" id="ARBA00022989"/>
    </source>
</evidence>
<dbReference type="InterPro" id="IPR000701">
    <property type="entry name" value="SuccDH_FuR_B_TM-su"/>
</dbReference>
<gene>
    <name evidence="9" type="ORF">MNBD_IGNAVI01-1755</name>
</gene>
<sequence length="226" mass="25584">MGWLSKSLSSSIGKKFIMALTGLSLILFLSVHLTNNSFLFFGKEGFNTLVGSLDAVKPLVRVAEIILLILFVYHIYNGIKLWWENWQTKPDMFARNKYAVNGSKENSTFYSRTMPYTGAIILIFLITHLSTLWVQYNFGMGGTHEYYDVIATLFSAPIPVILYVITMITLGFHLNHGFQSAFQTFGWEHKKYTPLVKVIGTLISLVYAIGFSSIPIYFYILSMGGN</sequence>
<dbReference type="GO" id="GO:0016020">
    <property type="term" value="C:membrane"/>
    <property type="evidence" value="ECO:0007669"/>
    <property type="project" value="UniProtKB-SubCell"/>
</dbReference>
<feature type="transmembrane region" description="Helical" evidence="8">
    <location>
        <begin position="154"/>
        <end position="174"/>
    </location>
</feature>
<dbReference type="NCBIfam" id="TIGR02046">
    <property type="entry name" value="sdhC_b558_fam"/>
    <property type="match status" value="1"/>
</dbReference>
<keyword evidence="2" id="KW-0349">Heme</keyword>
<keyword evidence="4" id="KW-0479">Metal-binding</keyword>
<dbReference type="SUPFAM" id="SSF81343">
    <property type="entry name" value="Fumarate reductase respiratory complex transmembrane subunits"/>
    <property type="match status" value="1"/>
</dbReference>
<evidence type="ECO:0000256" key="7">
    <source>
        <dbReference type="ARBA" id="ARBA00023136"/>
    </source>
</evidence>
<feature type="transmembrane region" description="Helical" evidence="8">
    <location>
        <begin position="114"/>
        <end position="134"/>
    </location>
</feature>
<comment type="subcellular location">
    <subcellularLocation>
        <location evidence="1">Membrane</location>
    </subcellularLocation>
</comment>
<dbReference type="InterPro" id="IPR034804">
    <property type="entry name" value="SQR/QFR_C/D"/>
</dbReference>
<evidence type="ECO:0000256" key="6">
    <source>
        <dbReference type="ARBA" id="ARBA00023004"/>
    </source>
</evidence>
<evidence type="ECO:0000256" key="3">
    <source>
        <dbReference type="ARBA" id="ARBA00022692"/>
    </source>
</evidence>
<evidence type="ECO:0000256" key="1">
    <source>
        <dbReference type="ARBA" id="ARBA00004370"/>
    </source>
</evidence>
<evidence type="ECO:0000256" key="2">
    <source>
        <dbReference type="ARBA" id="ARBA00022617"/>
    </source>
</evidence>
<evidence type="ECO:0000256" key="4">
    <source>
        <dbReference type="ARBA" id="ARBA00022723"/>
    </source>
</evidence>
<feature type="transmembrane region" description="Helical" evidence="8">
    <location>
        <begin position="58"/>
        <end position="76"/>
    </location>
</feature>
<organism evidence="9">
    <name type="scientific">hydrothermal vent metagenome</name>
    <dbReference type="NCBI Taxonomy" id="652676"/>
    <lineage>
        <taxon>unclassified sequences</taxon>
        <taxon>metagenomes</taxon>
        <taxon>ecological metagenomes</taxon>
    </lineage>
</organism>
<proteinExistence type="predicted"/>
<keyword evidence="3 8" id="KW-0812">Transmembrane</keyword>
<dbReference type="AlphaFoldDB" id="A0A3B1C183"/>
<keyword evidence="6" id="KW-0408">Iron</keyword>
<evidence type="ECO:0000256" key="8">
    <source>
        <dbReference type="SAM" id="Phobius"/>
    </source>
</evidence>
<dbReference type="EMBL" id="UOGD01000056">
    <property type="protein sequence ID" value="VAX16650.1"/>
    <property type="molecule type" value="Genomic_DNA"/>
</dbReference>
<name>A0A3B1C183_9ZZZZ</name>
<dbReference type="GO" id="GO:0046872">
    <property type="term" value="F:metal ion binding"/>
    <property type="evidence" value="ECO:0007669"/>
    <property type="project" value="UniProtKB-KW"/>
</dbReference>
<accession>A0A3B1C183</accession>
<dbReference type="Pfam" id="PF01127">
    <property type="entry name" value="Sdh_cyt"/>
    <property type="match status" value="1"/>
</dbReference>
<dbReference type="InterPro" id="IPR011138">
    <property type="entry name" value="Cytochrome_b-558"/>
</dbReference>
<reference evidence="9" key="1">
    <citation type="submission" date="2018-06" db="EMBL/GenBank/DDBJ databases">
        <authorList>
            <person name="Zhirakovskaya E."/>
        </authorList>
    </citation>
    <scope>NUCLEOTIDE SEQUENCE</scope>
</reference>
<feature type="transmembrane region" description="Helical" evidence="8">
    <location>
        <begin position="195"/>
        <end position="220"/>
    </location>
</feature>
<dbReference type="CDD" id="cd03498">
    <property type="entry name" value="SQR_TypeB_2_TM"/>
    <property type="match status" value="1"/>
</dbReference>
<protein>
    <submittedName>
        <fullName evidence="9">Succinate dehydrogenase cytochrome b subunit</fullName>
    </submittedName>
</protein>
<dbReference type="Gene3D" id="1.20.1300.10">
    <property type="entry name" value="Fumarate reductase/succinate dehydrogenase, transmembrane subunit"/>
    <property type="match status" value="1"/>
</dbReference>
<keyword evidence="5 8" id="KW-1133">Transmembrane helix</keyword>
<keyword evidence="7 8" id="KW-0472">Membrane</keyword>